<protein>
    <submittedName>
        <fullName evidence="6">Monosaccharide ABC transporter ATP-binding protein, CUT2 family</fullName>
    </submittedName>
</protein>
<reference evidence="6 7" key="1">
    <citation type="submission" date="2016-10" db="EMBL/GenBank/DDBJ databases">
        <authorList>
            <person name="de Groot N.N."/>
        </authorList>
    </citation>
    <scope>NUCLEOTIDE SEQUENCE [LARGE SCALE GENOMIC DNA]</scope>
    <source>
        <strain evidence="6 7">ML2</strain>
    </source>
</reference>
<dbReference type="GO" id="GO:0005524">
    <property type="term" value="F:ATP binding"/>
    <property type="evidence" value="ECO:0007669"/>
    <property type="project" value="UniProtKB-KW"/>
</dbReference>
<evidence type="ECO:0000313" key="7">
    <source>
        <dbReference type="Proteomes" id="UP000181899"/>
    </source>
</evidence>
<keyword evidence="1" id="KW-0813">Transport</keyword>
<dbReference type="SUPFAM" id="SSF52540">
    <property type="entry name" value="P-loop containing nucleoside triphosphate hydrolases"/>
    <property type="match status" value="2"/>
</dbReference>
<dbReference type="GO" id="GO:0016887">
    <property type="term" value="F:ATP hydrolysis activity"/>
    <property type="evidence" value="ECO:0007669"/>
    <property type="project" value="InterPro"/>
</dbReference>
<dbReference type="AlphaFoldDB" id="A0A1I5BWH2"/>
<dbReference type="PANTHER" id="PTHR43790">
    <property type="entry name" value="CARBOHYDRATE TRANSPORT ATP-BINDING PROTEIN MG119-RELATED"/>
    <property type="match status" value="1"/>
</dbReference>
<accession>A0A1I5BWH2</accession>
<keyword evidence="3" id="KW-0547">Nucleotide-binding</keyword>
<evidence type="ECO:0000256" key="3">
    <source>
        <dbReference type="ARBA" id="ARBA00022741"/>
    </source>
</evidence>
<dbReference type="Pfam" id="PF00005">
    <property type="entry name" value="ABC_tran"/>
    <property type="match status" value="1"/>
</dbReference>
<evidence type="ECO:0000313" key="6">
    <source>
        <dbReference type="EMBL" id="SFN78995.1"/>
    </source>
</evidence>
<dbReference type="Proteomes" id="UP000181899">
    <property type="component" value="Unassembled WGS sequence"/>
</dbReference>
<sequence>MDEILRMEHVTKKVDGVLRLDNLHFHVLRGEIMGMIPLNYHGKKELIRLLTTNNPIDMGRIYIGGQLVNYYEHSDMGMNQVEIIDVHSRLVEDLTVADNIFVLSRSFGESIISKRKLHADTENLLASFAIEVKTDDLAMKLNHFQRSVIELIKYVRGGAKLILLDEISSYLSTTELQKFQTLMKYFADTEGTSFLYFANHHEEAFKICHRVCLMEDGKVVKMLEEEHLTDQDIAPYIISFDLPYERDEEEQSLEVGLLEFRQVFSGELENLSFRVEHGECLTILDMDNSSLEEILMLVQGKTEAEHGKILYEGFPLVYNRGEDSIDKGIAVIEENPKESMIFRSMDYYENLTFLLDRKLNRSIVPKKIRKNLMEEYEPYVGKECFTKNIKEWSTRDVYNLAYYRIHLFRPSIVFLIQPFSNADMYLRAHIITLINKLRQRGITIVILAVSIQDSLSVSDRLVTIEKGSFTRIYPKEDFYRFQR</sequence>
<feature type="domain" description="ABC transporter" evidence="5">
    <location>
        <begin position="5"/>
        <end position="241"/>
    </location>
</feature>
<evidence type="ECO:0000256" key="1">
    <source>
        <dbReference type="ARBA" id="ARBA00022448"/>
    </source>
</evidence>
<dbReference type="InterPro" id="IPR050107">
    <property type="entry name" value="ABC_carbohydrate_import_ATPase"/>
</dbReference>
<proteinExistence type="predicted"/>
<dbReference type="InterPro" id="IPR003439">
    <property type="entry name" value="ABC_transporter-like_ATP-bd"/>
</dbReference>
<dbReference type="EMBL" id="FOVK01000005">
    <property type="protein sequence ID" value="SFN78995.1"/>
    <property type="molecule type" value="Genomic_DNA"/>
</dbReference>
<dbReference type="Gene3D" id="3.40.50.300">
    <property type="entry name" value="P-loop containing nucleotide triphosphate hydrolases"/>
    <property type="match status" value="2"/>
</dbReference>
<dbReference type="OrthoDB" id="2078674at2"/>
<dbReference type="RefSeq" id="WP_083422719.1">
    <property type="nucleotide sequence ID" value="NZ_FOVK01000005.1"/>
</dbReference>
<keyword evidence="4 6" id="KW-0067">ATP-binding</keyword>
<evidence type="ECO:0000259" key="5">
    <source>
        <dbReference type="PROSITE" id="PS50893"/>
    </source>
</evidence>
<gene>
    <name evidence="6" type="ORF">SAMN04488695_10594</name>
</gene>
<keyword evidence="7" id="KW-1185">Reference proteome</keyword>
<dbReference type="PROSITE" id="PS50893">
    <property type="entry name" value="ABC_TRANSPORTER_2"/>
    <property type="match status" value="2"/>
</dbReference>
<feature type="domain" description="ABC transporter" evidence="5">
    <location>
        <begin position="253"/>
        <end position="482"/>
    </location>
</feature>
<dbReference type="PANTHER" id="PTHR43790:SF9">
    <property type="entry name" value="GALACTOFURANOSE TRANSPORTER ATP-BINDING PROTEIN YTFR"/>
    <property type="match status" value="1"/>
</dbReference>
<evidence type="ECO:0000256" key="4">
    <source>
        <dbReference type="ARBA" id="ARBA00022840"/>
    </source>
</evidence>
<name>A0A1I5BWH2_9CLOT</name>
<organism evidence="6 7">
    <name type="scientific">Proteiniclasticum ruminis</name>
    <dbReference type="NCBI Taxonomy" id="398199"/>
    <lineage>
        <taxon>Bacteria</taxon>
        <taxon>Bacillati</taxon>
        <taxon>Bacillota</taxon>
        <taxon>Clostridia</taxon>
        <taxon>Eubacteriales</taxon>
        <taxon>Clostridiaceae</taxon>
        <taxon>Proteiniclasticum</taxon>
    </lineage>
</organism>
<dbReference type="InterPro" id="IPR027417">
    <property type="entry name" value="P-loop_NTPase"/>
</dbReference>
<keyword evidence="2" id="KW-0677">Repeat</keyword>
<evidence type="ECO:0000256" key="2">
    <source>
        <dbReference type="ARBA" id="ARBA00022737"/>
    </source>
</evidence>